<dbReference type="GO" id="GO:0016051">
    <property type="term" value="P:carbohydrate biosynthetic process"/>
    <property type="evidence" value="ECO:0007669"/>
    <property type="project" value="InterPro"/>
</dbReference>
<feature type="domain" description="AFP-like" evidence="1">
    <location>
        <begin position="308"/>
        <end position="363"/>
    </location>
</feature>
<dbReference type="PANTHER" id="PTHR42966">
    <property type="entry name" value="N-ACETYLNEURAMINATE SYNTHASE"/>
    <property type="match status" value="1"/>
</dbReference>
<dbReference type="Gene3D" id="3.20.20.70">
    <property type="entry name" value="Aldolase class I"/>
    <property type="match status" value="1"/>
</dbReference>
<name>A0A285J310_9ACTN</name>
<dbReference type="PROSITE" id="PS50844">
    <property type="entry name" value="AFP_LIKE"/>
    <property type="match status" value="1"/>
</dbReference>
<evidence type="ECO:0000259" key="1">
    <source>
        <dbReference type="PROSITE" id="PS50844"/>
    </source>
</evidence>
<dbReference type="Pfam" id="PF08666">
    <property type="entry name" value="SAF"/>
    <property type="match status" value="1"/>
</dbReference>
<dbReference type="InterPro" id="IPR020030">
    <property type="entry name" value="Pseudaminic_synth_PseI"/>
</dbReference>
<sequence>MSWTGTTRRRKTDLMTTIKIGNHLIGPGHRPYIVAEMSGNHNGSLDRALQIVDAAADAGAHALKIQTYTPDTITIDDDGPDFRLSDGHDLWGGQTLYALYQKAHTPYDWHEPIFERAAARGLTVFSAPFDATAIELLESLGAPAYKIASSELVDLPLIQLAARTGKPLILSTGMADVGDIANALKAAREAGAEQIILLACTASYPAAPEESNLRRIPVLAETFGVQVGLSDHTLGIGVPLASVAFGATLIEKHMTLARDDGGVDSSFSMTPAETRMLVDESERAWRALGTTRIGPTESEREGLRFRRSLYVVADVEAGDEVTAANVRSIRPAGGLPPAEIGRVLGRSFTRDVAKGTALSWDLI</sequence>
<dbReference type="NCBIfam" id="TIGR03586">
    <property type="entry name" value="PseI"/>
    <property type="match status" value="1"/>
</dbReference>
<protein>
    <submittedName>
        <fullName evidence="2">N-acetylneuraminate synthase</fullName>
    </submittedName>
</protein>
<evidence type="ECO:0000313" key="2">
    <source>
        <dbReference type="EMBL" id="SNY54592.1"/>
    </source>
</evidence>
<dbReference type="Gene3D" id="3.90.1210.10">
    <property type="entry name" value="Antifreeze-like/N-acetylneuraminic acid synthase C-terminal domain"/>
    <property type="match status" value="1"/>
</dbReference>
<dbReference type="EMBL" id="OBDY01000015">
    <property type="protein sequence ID" value="SNY54592.1"/>
    <property type="molecule type" value="Genomic_DNA"/>
</dbReference>
<dbReference type="CDD" id="cd11615">
    <property type="entry name" value="SAF_NeuB_like"/>
    <property type="match status" value="1"/>
</dbReference>
<evidence type="ECO:0000313" key="3">
    <source>
        <dbReference type="Proteomes" id="UP000219612"/>
    </source>
</evidence>
<dbReference type="SUPFAM" id="SSF51569">
    <property type="entry name" value="Aldolase"/>
    <property type="match status" value="1"/>
</dbReference>
<gene>
    <name evidence="2" type="ORF">SAMN05421748_115109</name>
</gene>
<accession>A0A285J310</accession>
<dbReference type="InterPro" id="IPR006190">
    <property type="entry name" value="SAF_AFP_Neu5Ac"/>
</dbReference>
<dbReference type="InterPro" id="IPR013974">
    <property type="entry name" value="SAF"/>
</dbReference>
<dbReference type="GO" id="GO:0047444">
    <property type="term" value="F:N-acylneuraminate-9-phosphate synthase activity"/>
    <property type="evidence" value="ECO:0007669"/>
    <property type="project" value="TreeGrafter"/>
</dbReference>
<dbReference type="AlphaFoldDB" id="A0A285J310"/>
<dbReference type="SUPFAM" id="SSF51269">
    <property type="entry name" value="AFP III-like domain"/>
    <property type="match status" value="1"/>
</dbReference>
<dbReference type="InterPro" id="IPR051690">
    <property type="entry name" value="PseI-like"/>
</dbReference>
<dbReference type="PANTHER" id="PTHR42966:SF2">
    <property type="entry name" value="PSEUDAMINIC ACID SYNTHASE"/>
    <property type="match status" value="1"/>
</dbReference>
<dbReference type="InterPro" id="IPR013785">
    <property type="entry name" value="Aldolase_TIM"/>
</dbReference>
<dbReference type="Pfam" id="PF03102">
    <property type="entry name" value="NeuB"/>
    <property type="match status" value="1"/>
</dbReference>
<organism evidence="2 3">
    <name type="scientific">Paractinoplanes atraurantiacus</name>
    <dbReference type="NCBI Taxonomy" id="1036182"/>
    <lineage>
        <taxon>Bacteria</taxon>
        <taxon>Bacillati</taxon>
        <taxon>Actinomycetota</taxon>
        <taxon>Actinomycetes</taxon>
        <taxon>Micromonosporales</taxon>
        <taxon>Micromonosporaceae</taxon>
        <taxon>Paractinoplanes</taxon>
    </lineage>
</organism>
<dbReference type="InterPro" id="IPR036732">
    <property type="entry name" value="AFP_Neu5c_C_sf"/>
</dbReference>
<dbReference type="InterPro" id="IPR013132">
    <property type="entry name" value="PseI/NeuA/B-like_N"/>
</dbReference>
<dbReference type="Proteomes" id="UP000219612">
    <property type="component" value="Unassembled WGS sequence"/>
</dbReference>
<reference evidence="2 3" key="1">
    <citation type="submission" date="2017-09" db="EMBL/GenBank/DDBJ databases">
        <authorList>
            <person name="Ehlers B."/>
            <person name="Leendertz F.H."/>
        </authorList>
    </citation>
    <scope>NUCLEOTIDE SEQUENCE [LARGE SCALE GENOMIC DNA]</scope>
    <source>
        <strain evidence="2 3">CGMCC 4.6857</strain>
    </source>
</reference>
<keyword evidence="3" id="KW-1185">Reference proteome</keyword>
<dbReference type="SMART" id="SM00858">
    <property type="entry name" value="SAF"/>
    <property type="match status" value="1"/>
</dbReference>
<proteinExistence type="predicted"/>
<dbReference type="InterPro" id="IPR057736">
    <property type="entry name" value="SAF_PseI/NeuA/NeuB"/>
</dbReference>